<organism evidence="4 5">
    <name type="scientific">Pseudonocardia sediminis</name>
    <dbReference type="NCBI Taxonomy" id="1397368"/>
    <lineage>
        <taxon>Bacteria</taxon>
        <taxon>Bacillati</taxon>
        <taxon>Actinomycetota</taxon>
        <taxon>Actinomycetes</taxon>
        <taxon>Pseudonocardiales</taxon>
        <taxon>Pseudonocardiaceae</taxon>
        <taxon>Pseudonocardia</taxon>
    </lineage>
</organism>
<keyword evidence="5" id="KW-1185">Reference proteome</keyword>
<reference evidence="4 5" key="1">
    <citation type="submission" date="2019-02" db="EMBL/GenBank/DDBJ databases">
        <title>Sequencing the genomes of 1000 actinobacteria strains.</title>
        <authorList>
            <person name="Klenk H.-P."/>
        </authorList>
    </citation>
    <scope>NUCLEOTIDE SEQUENCE [LARGE SCALE GENOMIC DNA]</scope>
    <source>
        <strain evidence="4 5">DSM 45779</strain>
    </source>
</reference>
<proteinExistence type="predicted"/>
<feature type="chain" id="PRO_5038733021" description="DUF4097 domain-containing protein" evidence="2">
    <location>
        <begin position="30"/>
        <end position="238"/>
    </location>
</feature>
<evidence type="ECO:0000256" key="1">
    <source>
        <dbReference type="SAM" id="MobiDB-lite"/>
    </source>
</evidence>
<dbReference type="OrthoDB" id="3573524at2"/>
<evidence type="ECO:0000313" key="4">
    <source>
        <dbReference type="EMBL" id="RZT85533.1"/>
    </source>
</evidence>
<evidence type="ECO:0000259" key="3">
    <source>
        <dbReference type="Pfam" id="PF13349"/>
    </source>
</evidence>
<dbReference type="Proteomes" id="UP000291591">
    <property type="component" value="Unassembled WGS sequence"/>
</dbReference>
<name>A0A4Q7UZ42_PSEST</name>
<evidence type="ECO:0000256" key="2">
    <source>
        <dbReference type="SAM" id="SignalP"/>
    </source>
</evidence>
<feature type="compositionally biased region" description="Polar residues" evidence="1">
    <location>
        <begin position="226"/>
        <end position="238"/>
    </location>
</feature>
<evidence type="ECO:0000313" key="5">
    <source>
        <dbReference type="Proteomes" id="UP000291591"/>
    </source>
</evidence>
<protein>
    <recommendedName>
        <fullName evidence="3">DUF4097 domain-containing protein</fullName>
    </recommendedName>
</protein>
<dbReference type="PROSITE" id="PS51257">
    <property type="entry name" value="PROKAR_LIPOPROTEIN"/>
    <property type="match status" value="1"/>
</dbReference>
<feature type="region of interest" description="Disordered" evidence="1">
    <location>
        <begin position="218"/>
        <end position="238"/>
    </location>
</feature>
<gene>
    <name evidence="4" type="ORF">EV383_2403</name>
</gene>
<dbReference type="InterPro" id="IPR025164">
    <property type="entry name" value="Toastrack_DUF4097"/>
</dbReference>
<dbReference type="Pfam" id="PF13349">
    <property type="entry name" value="DUF4097"/>
    <property type="match status" value="1"/>
</dbReference>
<dbReference type="RefSeq" id="WP_130289975.1">
    <property type="nucleotide sequence ID" value="NZ_SHKL01000001.1"/>
</dbReference>
<feature type="signal peptide" evidence="2">
    <location>
        <begin position="1"/>
        <end position="29"/>
    </location>
</feature>
<dbReference type="EMBL" id="SHKL01000001">
    <property type="protein sequence ID" value="RZT85533.1"/>
    <property type="molecule type" value="Genomic_DNA"/>
</dbReference>
<keyword evidence="2" id="KW-0732">Signal</keyword>
<sequence length="238" mass="24118">MSHRLRSPRSLPFRAAAAVPIVAAFAVLAGCGSPAVAQSESATESVGAVDRVEIEADTGSVSLRPGPEGSAQVQRTLRWTGDQKPEYTQSVSGTTLTITARCPVADERCSTDLVVTVPPAAASRTTVSTGDIAVDDLTGAQELTASTGRVTGTGLGASPVAARATTGQVSLRFAAAPPSVDAEATTGNVDVRVPVGPVYQVQAQVTTGNSRVEVADTPGADHRISARSTTGNVSVTHG</sequence>
<dbReference type="AlphaFoldDB" id="A0A4Q7UZ42"/>
<feature type="domain" description="DUF4097" evidence="3">
    <location>
        <begin position="122"/>
        <end position="232"/>
    </location>
</feature>
<comment type="caution">
    <text evidence="4">The sequence shown here is derived from an EMBL/GenBank/DDBJ whole genome shotgun (WGS) entry which is preliminary data.</text>
</comment>
<accession>A0A4Q7UZ42</accession>